<keyword evidence="1" id="KW-0677">Repeat</keyword>
<dbReference type="CDD" id="cd00051">
    <property type="entry name" value="EFh"/>
    <property type="match status" value="1"/>
</dbReference>
<proteinExistence type="predicted"/>
<evidence type="ECO:0000256" key="1">
    <source>
        <dbReference type="ARBA" id="ARBA00022737"/>
    </source>
</evidence>
<feature type="domain" description="EF-hand" evidence="3">
    <location>
        <begin position="111"/>
        <end position="146"/>
    </location>
</feature>
<dbReference type="EMBL" id="LUCM01008323">
    <property type="protein sequence ID" value="KAA0188594.1"/>
    <property type="molecule type" value="Genomic_DNA"/>
</dbReference>
<dbReference type="InterPro" id="IPR011992">
    <property type="entry name" value="EF-hand-dom_pair"/>
</dbReference>
<gene>
    <name evidence="4" type="ORF">FBUS_05706</name>
</gene>
<protein>
    <submittedName>
        <fullName evidence="4">Calmodulin/ calcium-binding protein/ EF-Hand superfamily protein</fullName>
    </submittedName>
</protein>
<keyword evidence="5" id="KW-1185">Reference proteome</keyword>
<evidence type="ECO:0000259" key="3">
    <source>
        <dbReference type="PROSITE" id="PS50222"/>
    </source>
</evidence>
<dbReference type="AlphaFoldDB" id="A0A8E0VHM3"/>
<dbReference type="FunFam" id="1.10.238.10:FF:000001">
    <property type="entry name" value="Calmodulin 1"/>
    <property type="match status" value="1"/>
</dbReference>
<sequence length="178" mass="20851">VSTFELHFTYRVNCSSYGWFSFCYYQIFSQKVHRLSRDDLEALRRAFSIYDLNGDGQIDATELKSVMWRLGCKPSDAEVREMIRKVDFDNSGTLSFPEFIALMVQKKRNAETDSHLRIAFQFFDRNGDGYISPDELRSVLQKHGKNITQQETESLLRSVDMDHDGKLNYEGMHYEKFS</sequence>
<dbReference type="Pfam" id="PF13499">
    <property type="entry name" value="EF-hand_7"/>
    <property type="match status" value="2"/>
</dbReference>
<dbReference type="Gene3D" id="1.10.238.10">
    <property type="entry name" value="EF-hand"/>
    <property type="match status" value="2"/>
</dbReference>
<organism evidence="4 5">
    <name type="scientific">Fasciolopsis buskii</name>
    <dbReference type="NCBI Taxonomy" id="27845"/>
    <lineage>
        <taxon>Eukaryota</taxon>
        <taxon>Metazoa</taxon>
        <taxon>Spiralia</taxon>
        <taxon>Lophotrochozoa</taxon>
        <taxon>Platyhelminthes</taxon>
        <taxon>Trematoda</taxon>
        <taxon>Digenea</taxon>
        <taxon>Plagiorchiida</taxon>
        <taxon>Echinostomata</taxon>
        <taxon>Echinostomatoidea</taxon>
        <taxon>Fasciolidae</taxon>
        <taxon>Fasciolopsis</taxon>
    </lineage>
</organism>
<dbReference type="PROSITE" id="PS50222">
    <property type="entry name" value="EF_HAND_2"/>
    <property type="match status" value="3"/>
</dbReference>
<dbReference type="GO" id="GO:0005509">
    <property type="term" value="F:calcium ion binding"/>
    <property type="evidence" value="ECO:0007669"/>
    <property type="project" value="InterPro"/>
</dbReference>
<dbReference type="PROSITE" id="PS00018">
    <property type="entry name" value="EF_HAND_1"/>
    <property type="match status" value="3"/>
</dbReference>
<evidence type="ECO:0000313" key="4">
    <source>
        <dbReference type="EMBL" id="KAA0188594.1"/>
    </source>
</evidence>
<name>A0A8E0VHM3_9TREM</name>
<feature type="non-terminal residue" evidence="4">
    <location>
        <position position="178"/>
    </location>
</feature>
<evidence type="ECO:0000256" key="2">
    <source>
        <dbReference type="ARBA" id="ARBA00022837"/>
    </source>
</evidence>
<evidence type="ECO:0000313" key="5">
    <source>
        <dbReference type="Proteomes" id="UP000728185"/>
    </source>
</evidence>
<reference evidence="4" key="1">
    <citation type="submission" date="2019-05" db="EMBL/GenBank/DDBJ databases">
        <title>Annotation for the trematode Fasciolopsis buski.</title>
        <authorList>
            <person name="Choi Y.-J."/>
        </authorList>
    </citation>
    <scope>NUCLEOTIDE SEQUENCE</scope>
    <source>
        <strain evidence="4">HT</strain>
        <tissue evidence="4">Whole worm</tissue>
    </source>
</reference>
<comment type="caution">
    <text evidence="4">The sequence shown here is derived from an EMBL/GenBank/DDBJ whole genome shotgun (WGS) entry which is preliminary data.</text>
</comment>
<dbReference type="GO" id="GO:0016460">
    <property type="term" value="C:myosin II complex"/>
    <property type="evidence" value="ECO:0007669"/>
    <property type="project" value="TreeGrafter"/>
</dbReference>
<dbReference type="PANTHER" id="PTHR23048:SF0">
    <property type="entry name" value="CALMODULIN LIKE 3"/>
    <property type="match status" value="1"/>
</dbReference>
<keyword evidence="2" id="KW-0106">Calcium</keyword>
<dbReference type="InterPro" id="IPR002048">
    <property type="entry name" value="EF_hand_dom"/>
</dbReference>
<dbReference type="InterPro" id="IPR018247">
    <property type="entry name" value="EF_Hand_1_Ca_BS"/>
</dbReference>
<dbReference type="PANTHER" id="PTHR23048">
    <property type="entry name" value="MYOSIN LIGHT CHAIN 1, 3"/>
    <property type="match status" value="1"/>
</dbReference>
<dbReference type="SMART" id="SM00054">
    <property type="entry name" value="EFh"/>
    <property type="match status" value="3"/>
</dbReference>
<feature type="domain" description="EF-hand" evidence="3">
    <location>
        <begin position="38"/>
        <end position="73"/>
    </location>
</feature>
<dbReference type="InterPro" id="IPR050230">
    <property type="entry name" value="CALM/Myosin/TropC-like"/>
</dbReference>
<dbReference type="SUPFAM" id="SSF47473">
    <property type="entry name" value="EF-hand"/>
    <property type="match status" value="1"/>
</dbReference>
<feature type="domain" description="EF-hand" evidence="3">
    <location>
        <begin position="74"/>
        <end position="109"/>
    </location>
</feature>
<dbReference type="OrthoDB" id="26525at2759"/>
<dbReference type="Proteomes" id="UP000728185">
    <property type="component" value="Unassembled WGS sequence"/>
</dbReference>
<accession>A0A8E0VHM3</accession>